<dbReference type="PROSITE" id="PS51512">
    <property type="entry name" value="DFDF"/>
    <property type="match status" value="1"/>
</dbReference>
<keyword evidence="9" id="KW-1185">Reference proteome</keyword>
<dbReference type="PANTHER" id="PTHR13612:SF0">
    <property type="entry name" value="ENHANCER OF MRNA-DECAPPING PROTEIN 3"/>
    <property type="match status" value="1"/>
</dbReference>
<feature type="compositionally biased region" description="Polar residues" evidence="5">
    <location>
        <begin position="70"/>
        <end position="86"/>
    </location>
</feature>
<feature type="compositionally biased region" description="Low complexity" evidence="5">
    <location>
        <begin position="532"/>
        <end position="548"/>
    </location>
</feature>
<feature type="domain" description="DFDF" evidence="7">
    <location>
        <begin position="383"/>
        <end position="419"/>
    </location>
</feature>
<organism evidence="8 9">
    <name type="scientific">Xylona heveae (strain CBS 132557 / TC161)</name>
    <dbReference type="NCBI Taxonomy" id="1328760"/>
    <lineage>
        <taxon>Eukaryota</taxon>
        <taxon>Fungi</taxon>
        <taxon>Dikarya</taxon>
        <taxon>Ascomycota</taxon>
        <taxon>Pezizomycotina</taxon>
        <taxon>Xylonomycetes</taxon>
        <taxon>Xylonales</taxon>
        <taxon>Xylonaceae</taxon>
        <taxon>Xylona</taxon>
    </lineage>
</organism>
<dbReference type="AlphaFoldDB" id="A0A165JXD7"/>
<feature type="compositionally biased region" description="Basic residues" evidence="5">
    <location>
        <begin position="487"/>
        <end position="496"/>
    </location>
</feature>
<dbReference type="SUPFAM" id="SSF64153">
    <property type="entry name" value="YjeF N-terminal domain-like"/>
    <property type="match status" value="1"/>
</dbReference>
<gene>
    <name evidence="8" type="ORF">L228DRAFT_17958</name>
</gene>
<dbReference type="GO" id="GO:0003729">
    <property type="term" value="F:mRNA binding"/>
    <property type="evidence" value="ECO:0007669"/>
    <property type="project" value="TreeGrafter"/>
</dbReference>
<dbReference type="STRING" id="1328760.A0A165JXD7"/>
<feature type="region of interest" description="Disordered" evidence="5">
    <location>
        <begin position="341"/>
        <end position="387"/>
    </location>
</feature>
<dbReference type="Proteomes" id="UP000076632">
    <property type="component" value="Unassembled WGS sequence"/>
</dbReference>
<evidence type="ECO:0000259" key="6">
    <source>
        <dbReference type="PROSITE" id="PS51385"/>
    </source>
</evidence>
<evidence type="ECO:0000313" key="9">
    <source>
        <dbReference type="Proteomes" id="UP000076632"/>
    </source>
</evidence>
<protein>
    <recommendedName>
        <fullName evidence="3">Enhancer of mRNA-decapping protein 3</fullName>
    </recommendedName>
</protein>
<comment type="subcellular location">
    <subcellularLocation>
        <location evidence="1">Cytoplasm</location>
        <location evidence="1">P-body</location>
    </subcellularLocation>
</comment>
<keyword evidence="4" id="KW-0963">Cytoplasm</keyword>
<dbReference type="PANTHER" id="PTHR13612">
    <property type="entry name" value="ENHANCER OF MRNA-DECAPPING PROTEIN 3"/>
    <property type="match status" value="1"/>
</dbReference>
<evidence type="ECO:0000256" key="1">
    <source>
        <dbReference type="ARBA" id="ARBA00004201"/>
    </source>
</evidence>
<dbReference type="GO" id="GO:0033962">
    <property type="term" value="P:P-body assembly"/>
    <property type="evidence" value="ECO:0007669"/>
    <property type="project" value="TreeGrafter"/>
</dbReference>
<dbReference type="InterPro" id="IPR036652">
    <property type="entry name" value="YjeF_N_dom_sf"/>
</dbReference>
<feature type="compositionally biased region" description="Basic residues" evidence="5">
    <location>
        <begin position="362"/>
        <end position="372"/>
    </location>
</feature>
<dbReference type="InterPro" id="IPR004443">
    <property type="entry name" value="YjeF_N_dom"/>
</dbReference>
<dbReference type="OrthoDB" id="10030313at2759"/>
<feature type="region of interest" description="Disordered" evidence="5">
    <location>
        <begin position="266"/>
        <end position="307"/>
    </location>
</feature>
<dbReference type="InterPro" id="IPR019050">
    <property type="entry name" value="FDF_dom"/>
</dbReference>
<dbReference type="EMBL" id="KV407454">
    <property type="protein sequence ID" value="KZF26743.1"/>
    <property type="molecule type" value="Genomic_DNA"/>
</dbReference>
<dbReference type="SMART" id="SM01199">
    <property type="entry name" value="FDF"/>
    <property type="match status" value="1"/>
</dbReference>
<evidence type="ECO:0000259" key="7">
    <source>
        <dbReference type="PROSITE" id="PS51512"/>
    </source>
</evidence>
<dbReference type="InParanoid" id="A0A165JXD7"/>
<accession>A0A165JXD7</accession>
<evidence type="ECO:0000256" key="3">
    <source>
        <dbReference type="ARBA" id="ARBA00015797"/>
    </source>
</evidence>
<dbReference type="RefSeq" id="XP_018192298.1">
    <property type="nucleotide sequence ID" value="XM_018329553.1"/>
</dbReference>
<dbReference type="GeneID" id="28894690"/>
<feature type="region of interest" description="Disordered" evidence="5">
    <location>
        <begin position="140"/>
        <end position="164"/>
    </location>
</feature>
<proteinExistence type="inferred from homology"/>
<evidence type="ECO:0000256" key="5">
    <source>
        <dbReference type="SAM" id="MobiDB-lite"/>
    </source>
</evidence>
<name>A0A165JXD7_XYLHT</name>
<reference evidence="8 9" key="1">
    <citation type="journal article" date="2016" name="Fungal Biol.">
        <title>The genome of Xylona heveae provides a window into fungal endophytism.</title>
        <authorList>
            <person name="Gazis R."/>
            <person name="Kuo A."/>
            <person name="Riley R."/>
            <person name="LaButti K."/>
            <person name="Lipzen A."/>
            <person name="Lin J."/>
            <person name="Amirebrahimi M."/>
            <person name="Hesse C.N."/>
            <person name="Spatafora J.W."/>
            <person name="Henrissat B."/>
            <person name="Hainaut M."/>
            <person name="Grigoriev I.V."/>
            <person name="Hibbett D.S."/>
        </authorList>
    </citation>
    <scope>NUCLEOTIDE SEQUENCE [LARGE SCALE GENOMIC DNA]</scope>
    <source>
        <strain evidence="8 9">TC161</strain>
    </source>
</reference>
<sequence length="782" mass="83480">MAADFIGVNVFLTLKHPPNTQLEGLVADVAGQQLTLRDVYVPSLRQHFQEYRVEGSEIEDLEVAPRGRASIQSHPPTVLPQQTSTPAGPPASRHAPVPHASTVHQVPHGAPLAPLSVQIPKAAAAPQPKPFVDPAILSFSKRPEPATSSPIVPAHQHASHTPSELLGTPVHATPSPTAFQSVARPYAGAGQAQENLPTRTSAMSRQAGLLAGGNASPALSNQISVQDMVRKAAPQRALSSKTNDVESPVGIANSLNGLDINGTAGGFDHAANPSTTSGFAGSVPAKRDTSSKRPKKNGRVNIRKESVIPNDPSIVNVIETTTAASEDGDFKSTGWRQTSFTETIDVSEKPSLGPLSGSTPRSAKKRNRRKPKKNMDETDGWATEEATDIQGMGEFDFAGNLSKFDKRSVFDQIRNEDTTADEDRLVSFNKIQAKPLTAGGKNYHPTENVLDRPKSDGFDDWDSDSLSEEDEVTDEVEDPGIRSGSRSSRRMRRLSSRKGSAAIPASISSSHLPPRSLSNRGHYSSPHGATTGSPRPGSGRGRSPSASPFPLGAAAKLSLHISDSNRSCPTVSPLQMLEVEQVAEQELGLSEDMVAENAARGIAEVALSILSPGGKRLAAQYDNHNASPVAVVLAGNHKSGARAIASGRHLRNHGVRVVCCVIGLERESELLDSVRRQLNIFRKMGGKVTRSERLHARLKALDAPPELIIDAMLGVHIPFDELRADDQAVAFEFIQWANRSKASVLSVDIPTGIDGSTGKSFSFFSPHASKMSTETVTDITLF</sequence>
<evidence type="ECO:0000256" key="4">
    <source>
        <dbReference type="ARBA" id="ARBA00022490"/>
    </source>
</evidence>
<dbReference type="PROSITE" id="PS51385">
    <property type="entry name" value="YJEF_N"/>
    <property type="match status" value="1"/>
</dbReference>
<evidence type="ECO:0000313" key="8">
    <source>
        <dbReference type="EMBL" id="KZF26743.1"/>
    </source>
</evidence>
<feature type="compositionally biased region" description="Low complexity" evidence="5">
    <location>
        <begin position="497"/>
        <end position="510"/>
    </location>
</feature>
<comment type="similarity">
    <text evidence="2">Belongs to the EDC3 family.</text>
</comment>
<dbReference type="Pfam" id="PF03853">
    <property type="entry name" value="YjeF_N"/>
    <property type="match status" value="1"/>
</dbReference>
<dbReference type="GO" id="GO:0000932">
    <property type="term" value="C:P-body"/>
    <property type="evidence" value="ECO:0007669"/>
    <property type="project" value="UniProtKB-SubCell"/>
</dbReference>
<feature type="compositionally biased region" description="Polar residues" evidence="5">
    <location>
        <begin position="516"/>
        <end position="531"/>
    </location>
</feature>
<dbReference type="Pfam" id="PF09532">
    <property type="entry name" value="FDF"/>
    <property type="match status" value="1"/>
</dbReference>
<evidence type="ECO:0000256" key="2">
    <source>
        <dbReference type="ARBA" id="ARBA00006610"/>
    </source>
</evidence>
<dbReference type="GO" id="GO:0031087">
    <property type="term" value="P:deadenylation-independent decapping of nuclear-transcribed mRNA"/>
    <property type="evidence" value="ECO:0007669"/>
    <property type="project" value="TreeGrafter"/>
</dbReference>
<feature type="domain" description="YjeF N-terminal" evidence="6">
    <location>
        <begin position="576"/>
        <end position="782"/>
    </location>
</feature>
<feature type="compositionally biased region" description="Acidic residues" evidence="5">
    <location>
        <begin position="458"/>
        <end position="478"/>
    </location>
</feature>
<feature type="region of interest" description="Disordered" evidence="5">
    <location>
        <begin position="436"/>
        <end position="551"/>
    </location>
</feature>
<dbReference type="FunCoup" id="A0A165JXD7">
    <property type="interactions" value="131"/>
</dbReference>
<dbReference type="OMA" id="AWRKYGT"/>
<feature type="region of interest" description="Disordered" evidence="5">
    <location>
        <begin position="70"/>
        <end position="107"/>
    </location>
</feature>
<dbReference type="Gene3D" id="3.40.50.10260">
    <property type="entry name" value="YjeF N-terminal domain"/>
    <property type="match status" value="1"/>
</dbReference>
<dbReference type="InterPro" id="IPR025762">
    <property type="entry name" value="DFDF"/>
</dbReference>